<evidence type="ECO:0000256" key="2">
    <source>
        <dbReference type="ARBA" id="ARBA00022679"/>
    </source>
</evidence>
<protein>
    <submittedName>
        <fullName evidence="8">Acetyl-CoA C-acyltransferase</fullName>
        <ecNumber evidence="8">2.3.1.16</ecNumber>
    </submittedName>
</protein>
<dbReference type="InterPro" id="IPR016039">
    <property type="entry name" value="Thiolase-like"/>
</dbReference>
<evidence type="ECO:0000313" key="8">
    <source>
        <dbReference type="EMBL" id="KAA2217398.1"/>
    </source>
</evidence>
<evidence type="ECO:0000256" key="4">
    <source>
        <dbReference type="PIRSR" id="PIRSR000429-1"/>
    </source>
</evidence>
<dbReference type="SUPFAM" id="SSF53901">
    <property type="entry name" value="Thiolase-like"/>
    <property type="match status" value="2"/>
</dbReference>
<evidence type="ECO:0000256" key="5">
    <source>
        <dbReference type="RuleBase" id="RU003557"/>
    </source>
</evidence>
<evidence type="ECO:0000313" key="9">
    <source>
        <dbReference type="Proteomes" id="UP000323188"/>
    </source>
</evidence>
<dbReference type="PANTHER" id="PTHR42689">
    <property type="entry name" value="ACETYL-COA ACYLTRANSFERASE FADA2 (3-KETOACYL-COA THIOLASE) (BETA-KETOTHIOLASE)-RELATED"/>
    <property type="match status" value="1"/>
</dbReference>
<dbReference type="PIRSF" id="PIRSF000429">
    <property type="entry name" value="Ac-CoA_Ac_transf"/>
    <property type="match status" value="1"/>
</dbReference>
<comment type="caution">
    <text evidence="8">The sequence shown here is derived from an EMBL/GenBank/DDBJ whole genome shotgun (WGS) entry which is preliminary data.</text>
</comment>
<dbReference type="EMBL" id="VUOE01000002">
    <property type="protein sequence ID" value="KAA2217398.1"/>
    <property type="molecule type" value="Genomic_DNA"/>
</dbReference>
<dbReference type="InterPro" id="IPR002155">
    <property type="entry name" value="Thiolase"/>
</dbReference>
<dbReference type="Gene3D" id="3.40.47.10">
    <property type="match status" value="1"/>
</dbReference>
<dbReference type="NCBIfam" id="TIGR01930">
    <property type="entry name" value="AcCoA-C-Actrans"/>
    <property type="match status" value="1"/>
</dbReference>
<dbReference type="InterPro" id="IPR020616">
    <property type="entry name" value="Thiolase_N"/>
</dbReference>
<dbReference type="GO" id="GO:0005829">
    <property type="term" value="C:cytosol"/>
    <property type="evidence" value="ECO:0007669"/>
    <property type="project" value="TreeGrafter"/>
</dbReference>
<feature type="domain" description="Thiolase C-terminal" evidence="7">
    <location>
        <begin position="280"/>
        <end position="417"/>
    </location>
</feature>
<feature type="domain" description="Thiolase N-terminal" evidence="6">
    <location>
        <begin position="10"/>
        <end position="267"/>
    </location>
</feature>
<evidence type="ECO:0000256" key="3">
    <source>
        <dbReference type="ARBA" id="ARBA00023315"/>
    </source>
</evidence>
<feature type="active site" description="Acyl-thioester intermediate" evidence="4">
    <location>
        <position position="89"/>
    </location>
</feature>
<dbReference type="Proteomes" id="UP000323188">
    <property type="component" value="Unassembled WGS sequence"/>
</dbReference>
<sequence>MNNSKKEIWLASGLRTPFVKENKELESIGAVDLSVAVLNQMKRKEQLNPDYVAWGTVVPNLEYSNIARDAVLESEVNDETIAFTTTMACSTSLLSTLQLASMLKDTEVGIAGGVESMSNVQMGLSNKTSKWIKRFPKLKGFFNKLKWLGGLFKFKLYIPPGVNRVTGKSMGQHAEITAQRLNIDREAQDKLALRSHQNYFKAKEKGFFEDLVFPAFNVLEDLIPRKNTSLEKLGTLKPVFDRKSGNGTLTAGNSTLFTDGAAGVWVAGKDRIDELKTGYKAQLVDWEMAGVNIEEEGILMSPSFAIPRLLERNNLTYDDVDLWEIHEAFASQVLSTISNLENKTHLKKVGTASEMGKFPIEKLNPNGSSIAIGHPFGATGARILSQTIKELHQMGKGKKALVSVCADGGLGAVALIEN</sequence>
<dbReference type="AlphaFoldDB" id="A0A5B2TTP3"/>
<dbReference type="InterPro" id="IPR050521">
    <property type="entry name" value="3-ketoacyl-CoA_Thiolase"/>
</dbReference>
<evidence type="ECO:0000259" key="6">
    <source>
        <dbReference type="Pfam" id="PF00108"/>
    </source>
</evidence>
<keyword evidence="2 5" id="KW-0808">Transferase</keyword>
<comment type="similarity">
    <text evidence="1 5">Belongs to the thiolase-like superfamily. Thiolase family.</text>
</comment>
<dbReference type="RefSeq" id="WP_154920048.1">
    <property type="nucleotide sequence ID" value="NZ_VUOE01000002.1"/>
</dbReference>
<dbReference type="InterPro" id="IPR020617">
    <property type="entry name" value="Thiolase_C"/>
</dbReference>
<dbReference type="EC" id="2.3.1.16" evidence="8"/>
<accession>A0A5B2TTP3</accession>
<name>A0A5B2TTP3_9FLAO</name>
<dbReference type="PANTHER" id="PTHR42689:SF1">
    <property type="entry name" value="ACETYL-COA ACYLTRANSFERASE FADA2 (3-KETOACYL-COA THIOLASE) (BETA-KETOTHIOLASE)-RELATED"/>
    <property type="match status" value="1"/>
</dbReference>
<organism evidence="8 9">
    <name type="scientific">Maribacter flavus</name>
    <dbReference type="NCBI Taxonomy" id="1658664"/>
    <lineage>
        <taxon>Bacteria</taxon>
        <taxon>Pseudomonadati</taxon>
        <taxon>Bacteroidota</taxon>
        <taxon>Flavobacteriia</taxon>
        <taxon>Flavobacteriales</taxon>
        <taxon>Flavobacteriaceae</taxon>
        <taxon>Maribacter</taxon>
    </lineage>
</organism>
<proteinExistence type="inferred from homology"/>
<feature type="active site" description="Proton acceptor" evidence="4">
    <location>
        <position position="405"/>
    </location>
</feature>
<dbReference type="Pfam" id="PF00108">
    <property type="entry name" value="Thiolase_N"/>
    <property type="match status" value="1"/>
</dbReference>
<dbReference type="Pfam" id="PF02803">
    <property type="entry name" value="Thiolase_C"/>
    <property type="match status" value="1"/>
</dbReference>
<reference evidence="8 9" key="1">
    <citation type="submission" date="2019-09" db="EMBL/GenBank/DDBJ databases">
        <authorList>
            <person name="Khan S.A."/>
            <person name="Jeon C.O."/>
            <person name="Chun B.H."/>
            <person name="Jeong S.E."/>
        </authorList>
    </citation>
    <scope>NUCLEOTIDE SEQUENCE [LARGE SCALE GENOMIC DNA]</scope>
    <source>
        <strain evidence="8 9">KCTC 42508</strain>
    </source>
</reference>
<dbReference type="GO" id="GO:0003988">
    <property type="term" value="F:acetyl-CoA C-acyltransferase activity"/>
    <property type="evidence" value="ECO:0007669"/>
    <property type="project" value="UniProtKB-EC"/>
</dbReference>
<evidence type="ECO:0000259" key="7">
    <source>
        <dbReference type="Pfam" id="PF02803"/>
    </source>
</evidence>
<dbReference type="CDD" id="cd00751">
    <property type="entry name" value="thiolase"/>
    <property type="match status" value="1"/>
</dbReference>
<keyword evidence="3 5" id="KW-0012">Acyltransferase</keyword>
<evidence type="ECO:0000256" key="1">
    <source>
        <dbReference type="ARBA" id="ARBA00010982"/>
    </source>
</evidence>
<feature type="active site" description="Proton acceptor" evidence="4">
    <location>
        <position position="374"/>
    </location>
</feature>
<gene>
    <name evidence="8" type="ORF">F0361_15740</name>
</gene>